<dbReference type="PANTHER" id="PTHR21017">
    <property type="entry name" value="NIPSNAP-RELATED"/>
    <property type="match status" value="1"/>
</dbReference>
<proteinExistence type="inferred from homology"/>
<evidence type="ECO:0000259" key="3">
    <source>
        <dbReference type="Pfam" id="PF07978"/>
    </source>
</evidence>
<dbReference type="SUPFAM" id="SSF54909">
    <property type="entry name" value="Dimeric alpha+beta barrel"/>
    <property type="match status" value="2"/>
</dbReference>
<dbReference type="InterPro" id="IPR011008">
    <property type="entry name" value="Dimeric_a/b-barrel"/>
</dbReference>
<feature type="region of interest" description="Disordered" evidence="2">
    <location>
        <begin position="43"/>
        <end position="89"/>
    </location>
</feature>
<dbReference type="InterPro" id="IPR012577">
    <property type="entry name" value="NIPSNAP"/>
</dbReference>
<dbReference type="InterPro" id="IPR051557">
    <property type="entry name" value="NipSnap_domain"/>
</dbReference>
<dbReference type="OMA" id="NESSWFR"/>
<dbReference type="Proteomes" id="UP000031036">
    <property type="component" value="Unassembled WGS sequence"/>
</dbReference>
<accession>A0A0B2V0W1</accession>
<dbReference type="STRING" id="6265.A0A0B2V0W1"/>
<dbReference type="OrthoDB" id="10262843at2759"/>
<dbReference type="Pfam" id="PF07978">
    <property type="entry name" value="NIPSNAP"/>
    <property type="match status" value="1"/>
</dbReference>
<dbReference type="FunFam" id="3.30.70.100:FF:000003">
    <property type="entry name" value="Protein NipSnap homolog 2"/>
    <property type="match status" value="1"/>
</dbReference>
<dbReference type="GO" id="GO:0005739">
    <property type="term" value="C:mitochondrion"/>
    <property type="evidence" value="ECO:0007669"/>
    <property type="project" value="TreeGrafter"/>
</dbReference>
<sequence>MNHFHCLSGKTFVTLAGSQLPVFLRVSTTSSFGGIRCYSEKKASNGEDQRNGLNSSTQPQSGMNGQKKRGVSGRSKQNEEKRPKEGKRIKSQGWISRILTGPQGVAPRYLQSHSSLLSDSDFIYELVTHDAKPGERDNYLNLYKNYAGEIQRMSAEFDLLGSWTVFYSNRDQAVHLWRYKHGYEGIDRTMNDLLTVDTVKKLERELGQVLLRRDNVLAKSFSYWGEPKPRQPSNIYELRTYTLRPGTLIEWGAAWARGIEYRREANQDVGGFFTQIGPLHRVFHLWAYPNLMSRNETRQKMWAKPGWDQTVCFTVPLIKTMESKILVPTNLSQLQ</sequence>
<comment type="similarity">
    <text evidence="1">Belongs to the NipSnap family.</text>
</comment>
<feature type="compositionally biased region" description="Polar residues" evidence="2">
    <location>
        <begin position="51"/>
        <end position="64"/>
    </location>
</feature>
<reference evidence="4 5" key="1">
    <citation type="submission" date="2014-11" db="EMBL/GenBank/DDBJ databases">
        <title>Genetic blueprint of the zoonotic pathogen Toxocara canis.</title>
        <authorList>
            <person name="Zhu X.-Q."/>
            <person name="Korhonen P.K."/>
            <person name="Cai H."/>
            <person name="Young N.D."/>
            <person name="Nejsum P."/>
            <person name="von Samson-Himmelstjerna G."/>
            <person name="Boag P.R."/>
            <person name="Tan P."/>
            <person name="Li Q."/>
            <person name="Min J."/>
            <person name="Yang Y."/>
            <person name="Wang X."/>
            <person name="Fang X."/>
            <person name="Hall R.S."/>
            <person name="Hofmann A."/>
            <person name="Sternberg P.W."/>
            <person name="Jex A.R."/>
            <person name="Gasser R.B."/>
        </authorList>
    </citation>
    <scope>NUCLEOTIDE SEQUENCE [LARGE SCALE GENOMIC DNA]</scope>
    <source>
        <strain evidence="4">PN_DK_2014</strain>
    </source>
</reference>
<dbReference type="EMBL" id="JPKZ01002784">
    <property type="protein sequence ID" value="KHN75032.1"/>
    <property type="molecule type" value="Genomic_DNA"/>
</dbReference>
<evidence type="ECO:0000256" key="1">
    <source>
        <dbReference type="ARBA" id="ARBA00005291"/>
    </source>
</evidence>
<evidence type="ECO:0000313" key="4">
    <source>
        <dbReference type="EMBL" id="KHN75032.1"/>
    </source>
</evidence>
<comment type="caution">
    <text evidence="4">The sequence shown here is derived from an EMBL/GenBank/DDBJ whole genome shotgun (WGS) entry which is preliminary data.</text>
</comment>
<dbReference type="GO" id="GO:0000423">
    <property type="term" value="P:mitophagy"/>
    <property type="evidence" value="ECO:0007669"/>
    <property type="project" value="UniProtKB-ARBA"/>
</dbReference>
<dbReference type="AlphaFoldDB" id="A0A0B2V0W1"/>
<evidence type="ECO:0000313" key="5">
    <source>
        <dbReference type="Proteomes" id="UP000031036"/>
    </source>
</evidence>
<dbReference type="Gene3D" id="3.30.70.100">
    <property type="match status" value="2"/>
</dbReference>
<organism evidence="4 5">
    <name type="scientific">Toxocara canis</name>
    <name type="common">Canine roundworm</name>
    <dbReference type="NCBI Taxonomy" id="6265"/>
    <lineage>
        <taxon>Eukaryota</taxon>
        <taxon>Metazoa</taxon>
        <taxon>Ecdysozoa</taxon>
        <taxon>Nematoda</taxon>
        <taxon>Chromadorea</taxon>
        <taxon>Rhabditida</taxon>
        <taxon>Spirurina</taxon>
        <taxon>Ascaridomorpha</taxon>
        <taxon>Ascaridoidea</taxon>
        <taxon>Toxocaridae</taxon>
        <taxon>Toxocara</taxon>
    </lineage>
</organism>
<evidence type="ECO:0000256" key="2">
    <source>
        <dbReference type="SAM" id="MobiDB-lite"/>
    </source>
</evidence>
<keyword evidence="5" id="KW-1185">Reference proteome</keyword>
<dbReference type="PANTHER" id="PTHR21017:SF17">
    <property type="entry name" value="PROTEIN NIPSNAP"/>
    <property type="match status" value="1"/>
</dbReference>
<gene>
    <name evidence="4" type="primary">K02D10.1</name>
    <name evidence="4" type="ORF">Tcan_12585</name>
</gene>
<name>A0A0B2V0W1_TOXCA</name>
<feature type="compositionally biased region" description="Basic and acidic residues" evidence="2">
    <location>
        <begin position="76"/>
        <end position="88"/>
    </location>
</feature>
<feature type="domain" description="NIPSNAP" evidence="3">
    <location>
        <begin position="236"/>
        <end position="333"/>
    </location>
</feature>
<protein>
    <submittedName>
        <fullName evidence="4">Putative NipSnap protein K02D10.1</fullName>
    </submittedName>
</protein>